<comment type="caution">
    <text evidence="2">The sequence shown here is derived from an EMBL/GenBank/DDBJ whole genome shotgun (WGS) entry which is preliminary data.</text>
</comment>
<keyword evidence="3" id="KW-1185">Reference proteome</keyword>
<dbReference type="Proteomes" id="UP000696280">
    <property type="component" value="Unassembled WGS sequence"/>
</dbReference>
<gene>
    <name evidence="2" type="ORF">HYFRA_00009591</name>
</gene>
<evidence type="ECO:0000313" key="3">
    <source>
        <dbReference type="Proteomes" id="UP000696280"/>
    </source>
</evidence>
<protein>
    <submittedName>
        <fullName evidence="2">Uncharacterized protein</fullName>
    </submittedName>
</protein>
<proteinExistence type="predicted"/>
<organism evidence="2 3">
    <name type="scientific">Hymenoscyphus fraxineus</name>
    <dbReference type="NCBI Taxonomy" id="746836"/>
    <lineage>
        <taxon>Eukaryota</taxon>
        <taxon>Fungi</taxon>
        <taxon>Dikarya</taxon>
        <taxon>Ascomycota</taxon>
        <taxon>Pezizomycotina</taxon>
        <taxon>Leotiomycetes</taxon>
        <taxon>Helotiales</taxon>
        <taxon>Helotiaceae</taxon>
        <taxon>Hymenoscyphus</taxon>
    </lineage>
</organism>
<sequence length="263" mass="29123">MGFEVQEVSKHQAKIQWVLTFPVFIGYDQVNAFTGGTQPAQPDTRPHHQMNGQAEVGGSSQTHQKATQHRHQAYALPNHTNNVQLGEKHPVVLQLGEHSKISCRPIEGGLKFDVTIGYASLIEALKDLVNSNDAGARAAQNAITTIKTSINHLKTEYATTQRTRALTALLYRTEIQNTTNAPPSQTAAAKKLITDFEEQTILCNITLQRFKELCERLNDVLGYREMYHQNAVRDRDVLEEALVGLGFLGLSDLEGKMGMGGLF</sequence>
<evidence type="ECO:0000313" key="2">
    <source>
        <dbReference type="EMBL" id="CAG8955637.1"/>
    </source>
</evidence>
<dbReference type="OrthoDB" id="10384959at2759"/>
<reference evidence="2" key="1">
    <citation type="submission" date="2021-07" db="EMBL/GenBank/DDBJ databases">
        <authorList>
            <person name="Durling M."/>
        </authorList>
    </citation>
    <scope>NUCLEOTIDE SEQUENCE</scope>
</reference>
<evidence type="ECO:0000256" key="1">
    <source>
        <dbReference type="SAM" id="MobiDB-lite"/>
    </source>
</evidence>
<feature type="region of interest" description="Disordered" evidence="1">
    <location>
        <begin position="35"/>
        <end position="70"/>
    </location>
</feature>
<name>A0A9N9L117_9HELO</name>
<accession>A0A9N9L117</accession>
<dbReference type="EMBL" id="CAJVRL010000064">
    <property type="protein sequence ID" value="CAG8955637.1"/>
    <property type="molecule type" value="Genomic_DNA"/>
</dbReference>
<dbReference type="AlphaFoldDB" id="A0A9N9L117"/>